<evidence type="ECO:0000256" key="2">
    <source>
        <dbReference type="PROSITE-ProRule" id="PRU00335"/>
    </source>
</evidence>
<accession>A0A5R9AHH6</accession>
<dbReference type="RefSeq" id="WP_138212001.1">
    <property type="nucleotide sequence ID" value="NZ_VASG01000001.1"/>
</dbReference>
<dbReference type="EMBL" id="VASG01000001">
    <property type="protein sequence ID" value="TLP77624.1"/>
    <property type="molecule type" value="Genomic_DNA"/>
</dbReference>
<keyword evidence="1 2" id="KW-0238">DNA-binding</keyword>
<dbReference type="AlphaFoldDB" id="A0A5R9AHH6"/>
<gene>
    <name evidence="5" type="ORF">FEA48_00055</name>
</gene>
<evidence type="ECO:0000313" key="6">
    <source>
        <dbReference type="Proteomes" id="UP000307510"/>
    </source>
</evidence>
<feature type="domain" description="HTH tetR-type" evidence="4">
    <location>
        <begin position="42"/>
        <end position="102"/>
    </location>
</feature>
<dbReference type="GO" id="GO:0003677">
    <property type="term" value="F:DNA binding"/>
    <property type="evidence" value="ECO:0007669"/>
    <property type="project" value="UniProtKB-UniRule"/>
</dbReference>
<comment type="caution">
    <text evidence="5">The sequence shown here is derived from an EMBL/GenBank/DDBJ whole genome shotgun (WGS) entry which is preliminary data.</text>
</comment>
<dbReference type="Proteomes" id="UP000307510">
    <property type="component" value="Unassembled WGS sequence"/>
</dbReference>
<feature type="DNA-binding region" description="H-T-H motif" evidence="2">
    <location>
        <begin position="65"/>
        <end position="84"/>
    </location>
</feature>
<dbReference type="PROSITE" id="PS50977">
    <property type="entry name" value="HTH_TETR_2"/>
    <property type="match status" value="1"/>
</dbReference>
<reference evidence="5 6" key="1">
    <citation type="submission" date="2019-05" db="EMBL/GenBank/DDBJ databases">
        <authorList>
            <person name="Moore K."/>
            <person name="O'Neill P."/>
            <person name="Farbos A."/>
            <person name="Studholme D.J."/>
        </authorList>
    </citation>
    <scope>NUCLEOTIDE SEQUENCE [LARGE SCALE GENOMIC DNA]</scope>
    <source>
        <strain evidence="5 6">DSM 9128</strain>
    </source>
</reference>
<dbReference type="Pfam" id="PF00440">
    <property type="entry name" value="TetR_N"/>
    <property type="match status" value="1"/>
</dbReference>
<proteinExistence type="predicted"/>
<evidence type="ECO:0000256" key="1">
    <source>
        <dbReference type="ARBA" id="ARBA00023125"/>
    </source>
</evidence>
<organism evidence="5 6">
    <name type="scientific">Pseudomonas nitroreducens</name>
    <dbReference type="NCBI Taxonomy" id="46680"/>
    <lineage>
        <taxon>Bacteria</taxon>
        <taxon>Pseudomonadati</taxon>
        <taxon>Pseudomonadota</taxon>
        <taxon>Gammaproteobacteria</taxon>
        <taxon>Pseudomonadales</taxon>
        <taxon>Pseudomonadaceae</taxon>
        <taxon>Pseudomonas</taxon>
    </lineage>
</organism>
<name>A0A5R9AHH6_PSENT</name>
<reference evidence="6" key="2">
    <citation type="submission" date="2019-06" db="EMBL/GenBank/DDBJ databases">
        <title>AzeR, a transcriptional regulator that responds to azelaic acid in Pseudomonas nitroreducens.</title>
        <authorList>
            <person name="Bez C."/>
            <person name="Javvadi S.G."/>
            <person name="Bertani I."/>
            <person name="Devescovi G."/>
            <person name="Studholme D.J."/>
            <person name="Geller A."/>
            <person name="Levy A."/>
            <person name="Venturi V."/>
        </authorList>
    </citation>
    <scope>NUCLEOTIDE SEQUENCE [LARGE SCALE GENOMIC DNA]</scope>
    <source>
        <strain evidence="6">DSM 9128</strain>
    </source>
</reference>
<evidence type="ECO:0000259" key="4">
    <source>
        <dbReference type="PROSITE" id="PS50977"/>
    </source>
</evidence>
<dbReference type="SUPFAM" id="SSF46689">
    <property type="entry name" value="Homeodomain-like"/>
    <property type="match status" value="1"/>
</dbReference>
<evidence type="ECO:0000313" key="5">
    <source>
        <dbReference type="EMBL" id="TLP77624.1"/>
    </source>
</evidence>
<dbReference type="InterPro" id="IPR009057">
    <property type="entry name" value="Homeodomain-like_sf"/>
</dbReference>
<dbReference type="InterPro" id="IPR001647">
    <property type="entry name" value="HTH_TetR"/>
</dbReference>
<evidence type="ECO:0000256" key="3">
    <source>
        <dbReference type="SAM" id="MobiDB-lite"/>
    </source>
</evidence>
<sequence length="252" mass="28421">MTRKSGSKPPRDVPGPAPAEEPLLCVELPARQRKRPRQARSVALVEALMLTGRQILEREGRAALSVHRLAEHAGVAISSIYEYFPTIESLVAAIFEDYRREARREVITSLEKLPVSATLLDGIEMLLQTGLANLHRWLQLDSDLSVKAAYHAELMRLEMVRSEGFWTSEAIPALVRRFSSQVLVRDREKAGFLAYHAVTALPRALVIERPNYLVEADTLRLLARMLHALLTAEDSEAKSSWIKKSFKNIYLI</sequence>
<dbReference type="Gene3D" id="1.10.357.10">
    <property type="entry name" value="Tetracycline Repressor, domain 2"/>
    <property type="match status" value="1"/>
</dbReference>
<feature type="region of interest" description="Disordered" evidence="3">
    <location>
        <begin position="1"/>
        <end position="21"/>
    </location>
</feature>
<protein>
    <submittedName>
        <fullName evidence="5">TetR/AcrR family transcriptional regulator</fullName>
    </submittedName>
</protein>